<dbReference type="Pfam" id="PF04492">
    <property type="entry name" value="Phage_rep_O"/>
    <property type="match status" value="1"/>
</dbReference>
<evidence type="ECO:0000313" key="3">
    <source>
        <dbReference type="EMBL" id="MFB0847315.1"/>
    </source>
</evidence>
<dbReference type="RefSeq" id="WP_373957142.1">
    <property type="nucleotide sequence ID" value="NZ_JBHDLN010000034.1"/>
</dbReference>
<reference evidence="3 4" key="1">
    <citation type="submission" date="2024-09" db="EMBL/GenBank/DDBJ databases">
        <authorList>
            <person name="Makale K.P.P."/>
            <person name="Makhzoum A."/>
            <person name="Rantong G."/>
            <person name="Rahube T.O."/>
        </authorList>
    </citation>
    <scope>NUCLEOTIDE SEQUENCE [LARGE SCALE GENOMIC DNA]</scope>
    <source>
        <strain evidence="3 4">KM_D13</strain>
    </source>
</reference>
<organism evidence="3 4">
    <name type="scientific">Paenibacillus oleatilyticus</name>
    <dbReference type="NCBI Taxonomy" id="2594886"/>
    <lineage>
        <taxon>Bacteria</taxon>
        <taxon>Bacillati</taxon>
        <taxon>Bacillota</taxon>
        <taxon>Bacilli</taxon>
        <taxon>Bacillales</taxon>
        <taxon>Paenibacillaceae</taxon>
        <taxon>Paenibacillus</taxon>
    </lineage>
</organism>
<proteinExistence type="predicted"/>
<protein>
    <submittedName>
        <fullName evidence="3">Replication protein</fullName>
    </submittedName>
</protein>
<dbReference type="InterPro" id="IPR006497">
    <property type="entry name" value="Phage_lambda_VrpO_N"/>
</dbReference>
<feature type="domain" description="Bacteriophage lambda Replication protein O N-terminal" evidence="2">
    <location>
        <begin position="6"/>
        <end position="103"/>
    </location>
</feature>
<evidence type="ECO:0000259" key="2">
    <source>
        <dbReference type="Pfam" id="PF04492"/>
    </source>
</evidence>
<dbReference type="InterPro" id="IPR036388">
    <property type="entry name" value="WH-like_DNA-bd_sf"/>
</dbReference>
<sequence length="299" mass="34578">MADVQPEHGYTKIADELLENIPLFKFNGTQLSIIMVVLRYTYGFQRKDHELSLSFFVNATGLGKTQVDREVKQLIEKNVLVVTRESTYTESRKLGLNKDYDTWKVENRKQKRVQSAKTLTVSENEYATVSENEYSTVSKNADQDIHYFINNIKNNTTTKEPYLILLEAFCELHNKFEYHLKRNERDAMRSMVSSGIPLDFVIESMKLVYEAKLSEGQPVTSFLYYDRVIPDIWEREKGGQADVEKHKRPSKVIQSGGHETQGKNKCGEGPLARSIMRRLEQERRDGPIVDQEFINSLPL</sequence>
<gene>
    <name evidence="3" type="ORF">ACEU3E_34660</name>
</gene>
<evidence type="ECO:0000313" key="4">
    <source>
        <dbReference type="Proteomes" id="UP001575622"/>
    </source>
</evidence>
<dbReference type="Proteomes" id="UP001575622">
    <property type="component" value="Unassembled WGS sequence"/>
</dbReference>
<feature type="region of interest" description="Disordered" evidence="1">
    <location>
        <begin position="238"/>
        <end position="271"/>
    </location>
</feature>
<evidence type="ECO:0000256" key="1">
    <source>
        <dbReference type="SAM" id="MobiDB-lite"/>
    </source>
</evidence>
<comment type="caution">
    <text evidence="3">The sequence shown here is derived from an EMBL/GenBank/DDBJ whole genome shotgun (WGS) entry which is preliminary data.</text>
</comment>
<accession>A0ABV4VCF9</accession>
<dbReference type="Gene3D" id="1.10.10.10">
    <property type="entry name" value="Winged helix-like DNA-binding domain superfamily/Winged helix DNA-binding domain"/>
    <property type="match status" value="1"/>
</dbReference>
<keyword evidence="4" id="KW-1185">Reference proteome</keyword>
<name>A0ABV4VCF9_9BACL</name>
<dbReference type="EMBL" id="JBHDLN010000034">
    <property type="protein sequence ID" value="MFB0847315.1"/>
    <property type="molecule type" value="Genomic_DNA"/>
</dbReference>